<organism evidence="24 25">
    <name type="scientific">Handroanthus impetiginosus</name>
    <dbReference type="NCBI Taxonomy" id="429701"/>
    <lineage>
        <taxon>Eukaryota</taxon>
        <taxon>Viridiplantae</taxon>
        <taxon>Streptophyta</taxon>
        <taxon>Embryophyta</taxon>
        <taxon>Tracheophyta</taxon>
        <taxon>Spermatophyta</taxon>
        <taxon>Magnoliopsida</taxon>
        <taxon>eudicotyledons</taxon>
        <taxon>Gunneridae</taxon>
        <taxon>Pentapetalae</taxon>
        <taxon>asterids</taxon>
        <taxon>lamiids</taxon>
        <taxon>Lamiales</taxon>
        <taxon>Bignoniaceae</taxon>
        <taxon>Crescentiina</taxon>
        <taxon>Tabebuia alliance</taxon>
        <taxon>Handroanthus</taxon>
    </lineage>
</organism>
<feature type="transmembrane region" description="Helical" evidence="21">
    <location>
        <begin position="187"/>
        <end position="208"/>
    </location>
</feature>
<dbReference type="Gene3D" id="1.10.510.10">
    <property type="entry name" value="Transferase(Phosphotransferase) domain 1"/>
    <property type="match status" value="1"/>
</dbReference>
<dbReference type="InterPro" id="IPR011009">
    <property type="entry name" value="Kinase-like_dom_sf"/>
</dbReference>
<evidence type="ECO:0000256" key="18">
    <source>
        <dbReference type="ARBA" id="ARBA00048679"/>
    </source>
</evidence>
<dbReference type="Pfam" id="PF11883">
    <property type="entry name" value="DUF3403"/>
    <property type="match status" value="1"/>
</dbReference>
<keyword evidence="6 21" id="KW-0812">Transmembrane</keyword>
<dbReference type="PANTHER" id="PTHR27002:SF1111">
    <property type="entry name" value="NON-SPECIFIC SERINE_THREONINE PROTEIN KINASE"/>
    <property type="match status" value="1"/>
</dbReference>
<dbReference type="GO" id="GO:0030246">
    <property type="term" value="F:carbohydrate binding"/>
    <property type="evidence" value="ECO:0007669"/>
    <property type="project" value="UniProtKB-KW"/>
</dbReference>
<dbReference type="GO" id="GO:0004674">
    <property type="term" value="F:protein serine/threonine kinase activity"/>
    <property type="evidence" value="ECO:0007669"/>
    <property type="project" value="UniProtKB-KW"/>
</dbReference>
<dbReference type="FunFam" id="1.10.510.10:FF:000060">
    <property type="entry name" value="G-type lectin S-receptor-like serine/threonine-protein kinase"/>
    <property type="match status" value="1"/>
</dbReference>
<dbReference type="GO" id="GO:0048544">
    <property type="term" value="P:recognition of pollen"/>
    <property type="evidence" value="ECO:0007669"/>
    <property type="project" value="InterPro"/>
</dbReference>
<evidence type="ECO:0000256" key="14">
    <source>
        <dbReference type="ARBA" id="ARBA00023157"/>
    </source>
</evidence>
<keyword evidence="10 24" id="KW-0418">Kinase</keyword>
<dbReference type="Pfam" id="PF08276">
    <property type="entry name" value="PAN_2"/>
    <property type="match status" value="1"/>
</dbReference>
<dbReference type="GO" id="GO:0106310">
    <property type="term" value="F:protein serine kinase activity"/>
    <property type="evidence" value="ECO:0007669"/>
    <property type="project" value="RHEA"/>
</dbReference>
<comment type="caution">
    <text evidence="24">The sequence shown here is derived from an EMBL/GenBank/DDBJ whole genome shotgun (WGS) entry which is preliminary data.</text>
</comment>
<comment type="catalytic activity">
    <reaction evidence="18">
        <text>L-seryl-[protein] + ATP = O-phospho-L-seryl-[protein] + ADP + H(+)</text>
        <dbReference type="Rhea" id="RHEA:17989"/>
        <dbReference type="Rhea" id="RHEA-COMP:9863"/>
        <dbReference type="Rhea" id="RHEA-COMP:11604"/>
        <dbReference type="ChEBI" id="CHEBI:15378"/>
        <dbReference type="ChEBI" id="CHEBI:29999"/>
        <dbReference type="ChEBI" id="CHEBI:30616"/>
        <dbReference type="ChEBI" id="CHEBI:83421"/>
        <dbReference type="ChEBI" id="CHEBI:456216"/>
        <dbReference type="EC" id="2.7.11.1"/>
    </reaction>
</comment>
<evidence type="ECO:0000256" key="5">
    <source>
        <dbReference type="ARBA" id="ARBA00022679"/>
    </source>
</evidence>
<evidence type="ECO:0000256" key="7">
    <source>
        <dbReference type="ARBA" id="ARBA00022729"/>
    </source>
</evidence>
<keyword evidence="25" id="KW-1185">Reference proteome</keyword>
<dbReference type="InterPro" id="IPR021820">
    <property type="entry name" value="S-locus_recpt_kinase_C"/>
</dbReference>
<keyword evidence="14" id="KW-1015">Disulfide bond</keyword>
<feature type="region of interest" description="Disordered" evidence="20">
    <location>
        <begin position="564"/>
        <end position="586"/>
    </location>
</feature>
<keyword evidence="15" id="KW-0675">Receptor</keyword>
<evidence type="ECO:0000256" key="16">
    <source>
        <dbReference type="ARBA" id="ARBA00023180"/>
    </source>
</evidence>
<sequence>MNSSGKIQYYYNYSSLVWFEPKDFCSQYDACGKFGICDIKKKPTCQCLQGFKPVSSGDRTAGTYSDSCERTSKYSKDDKFYVLKIIKVDGTLGQVTFFNQGPEEETCKNECLSSTTCEAYIYIANASDKESSNPVANCYLWTDLKNLQINYTDHGLNLSLRVPPFSSSGPPNSSKGSAGSKNKSTTYVIVLSILLVGVILGFCSCYILHRRRRMVEGSENQGSIEAIPMLFSNERERQVNEMMHETDNGIDVPFYNFNIILSATDNFSDANKLGCGGFGSVYKGKFPGGRELAVKRLSSCSGQGINEFLNEVNLIAKLQHRNLVRLLGYCIKHNEKLLLYEYMPNGSLDAIIFDQNACLLLDWKKRFYIILGIARGLLYLHQDSRLRVIHRDLKTSNILLDEEMNPKISDFGLARIIEGKLIEGSTNKVVGTLGYISPEYALEGKFSIKSDVFSFGVVMLEIISGKKNSGFYDPQEVMSLLGYAWRLWSADKALDLVDPRLKESCEKSQVMTCIKVGLLCVQEDPNDRPSMSTVVLMLGSESATLPNPTQPAFVVRRRISIASSSSSTKPDTTSNNELTISMVQGR</sequence>
<keyword evidence="7" id="KW-0732">Signal</keyword>
<protein>
    <recommendedName>
        <fullName evidence="2">non-specific serine/threonine protein kinase</fullName>
        <ecNumber evidence="2">2.7.11.1</ecNumber>
    </recommendedName>
</protein>
<keyword evidence="3" id="KW-1003">Cell membrane</keyword>
<feature type="domain" description="Apple" evidence="23">
    <location>
        <begin position="68"/>
        <end position="156"/>
    </location>
</feature>
<evidence type="ECO:0000256" key="9">
    <source>
        <dbReference type="ARBA" id="ARBA00022741"/>
    </source>
</evidence>
<dbReference type="OrthoDB" id="4062651at2759"/>
<dbReference type="FunFam" id="3.30.200.20:FF:000330">
    <property type="entry name" value="G-type lectin S-receptor-like serine/threonine-protein kinase At4g03230"/>
    <property type="match status" value="1"/>
</dbReference>
<keyword evidence="12 21" id="KW-1133">Transmembrane helix</keyword>
<evidence type="ECO:0000256" key="10">
    <source>
        <dbReference type="ARBA" id="ARBA00022777"/>
    </source>
</evidence>
<keyword evidence="8" id="KW-0430">Lectin</keyword>
<evidence type="ECO:0000259" key="23">
    <source>
        <dbReference type="PROSITE" id="PS50948"/>
    </source>
</evidence>
<dbReference type="PANTHER" id="PTHR27002">
    <property type="entry name" value="RECEPTOR-LIKE SERINE/THREONINE-PROTEIN KINASE SD1-8"/>
    <property type="match status" value="1"/>
</dbReference>
<reference evidence="25" key="1">
    <citation type="journal article" date="2018" name="Gigascience">
        <title>Genome assembly of the Pink Ipe (Handroanthus impetiginosus, Bignoniaceae), a highly valued, ecologically keystone Neotropical timber forest tree.</title>
        <authorList>
            <person name="Silva-Junior O.B."/>
            <person name="Grattapaglia D."/>
            <person name="Novaes E."/>
            <person name="Collevatti R.G."/>
        </authorList>
    </citation>
    <scope>NUCLEOTIDE SEQUENCE [LARGE SCALE GENOMIC DNA]</scope>
    <source>
        <strain evidence="25">cv. UFG-1</strain>
    </source>
</reference>
<evidence type="ECO:0000256" key="3">
    <source>
        <dbReference type="ARBA" id="ARBA00022475"/>
    </source>
</evidence>
<evidence type="ECO:0000256" key="19">
    <source>
        <dbReference type="PROSITE-ProRule" id="PRU10141"/>
    </source>
</evidence>
<name>A0A2G9HHL8_9LAMI</name>
<dbReference type="InterPro" id="IPR000858">
    <property type="entry name" value="S_locus_glycoprot_dom"/>
</dbReference>
<feature type="binding site" evidence="19">
    <location>
        <position position="295"/>
    </location>
    <ligand>
        <name>ATP</name>
        <dbReference type="ChEBI" id="CHEBI:30616"/>
    </ligand>
</feature>
<proteinExistence type="predicted"/>
<keyword evidence="16" id="KW-0325">Glycoprotein</keyword>
<keyword evidence="5 24" id="KW-0808">Transferase</keyword>
<dbReference type="PROSITE" id="PS00107">
    <property type="entry name" value="PROTEIN_KINASE_ATP"/>
    <property type="match status" value="1"/>
</dbReference>
<dbReference type="PROSITE" id="PS50948">
    <property type="entry name" value="PAN"/>
    <property type="match status" value="1"/>
</dbReference>
<evidence type="ECO:0000256" key="17">
    <source>
        <dbReference type="ARBA" id="ARBA00047899"/>
    </source>
</evidence>
<feature type="compositionally biased region" description="Polar residues" evidence="20">
    <location>
        <begin position="568"/>
        <end position="586"/>
    </location>
</feature>
<evidence type="ECO:0000313" key="25">
    <source>
        <dbReference type="Proteomes" id="UP000231279"/>
    </source>
</evidence>
<dbReference type="InterPro" id="IPR000719">
    <property type="entry name" value="Prot_kinase_dom"/>
</dbReference>
<dbReference type="EC" id="2.7.11.1" evidence="2"/>
<dbReference type="SMART" id="SM00220">
    <property type="entry name" value="S_TKc"/>
    <property type="match status" value="1"/>
</dbReference>
<keyword evidence="4 24" id="KW-0723">Serine/threonine-protein kinase</keyword>
<comment type="catalytic activity">
    <reaction evidence="17">
        <text>L-threonyl-[protein] + ATP = O-phospho-L-threonyl-[protein] + ADP + H(+)</text>
        <dbReference type="Rhea" id="RHEA:46608"/>
        <dbReference type="Rhea" id="RHEA-COMP:11060"/>
        <dbReference type="Rhea" id="RHEA-COMP:11605"/>
        <dbReference type="ChEBI" id="CHEBI:15378"/>
        <dbReference type="ChEBI" id="CHEBI:30013"/>
        <dbReference type="ChEBI" id="CHEBI:30616"/>
        <dbReference type="ChEBI" id="CHEBI:61977"/>
        <dbReference type="ChEBI" id="CHEBI:456216"/>
        <dbReference type="EC" id="2.7.11.1"/>
    </reaction>
</comment>
<dbReference type="InterPro" id="IPR017441">
    <property type="entry name" value="Protein_kinase_ATP_BS"/>
</dbReference>
<dbReference type="Pfam" id="PF00954">
    <property type="entry name" value="S_locus_glycop"/>
    <property type="match status" value="1"/>
</dbReference>
<evidence type="ECO:0000256" key="1">
    <source>
        <dbReference type="ARBA" id="ARBA00004251"/>
    </source>
</evidence>
<evidence type="ECO:0000256" key="13">
    <source>
        <dbReference type="ARBA" id="ARBA00023136"/>
    </source>
</evidence>
<feature type="domain" description="Protein kinase" evidence="22">
    <location>
        <begin position="267"/>
        <end position="553"/>
    </location>
</feature>
<evidence type="ECO:0000256" key="4">
    <source>
        <dbReference type="ARBA" id="ARBA00022527"/>
    </source>
</evidence>
<dbReference type="InterPro" id="IPR003609">
    <property type="entry name" value="Pan_app"/>
</dbReference>
<evidence type="ECO:0000256" key="21">
    <source>
        <dbReference type="SAM" id="Phobius"/>
    </source>
</evidence>
<dbReference type="AlphaFoldDB" id="A0A2G9HHL8"/>
<dbReference type="PROSITE" id="PS50011">
    <property type="entry name" value="PROTEIN_KINASE_DOM"/>
    <property type="match status" value="1"/>
</dbReference>
<evidence type="ECO:0000256" key="12">
    <source>
        <dbReference type="ARBA" id="ARBA00022989"/>
    </source>
</evidence>
<dbReference type="Proteomes" id="UP000231279">
    <property type="component" value="Unassembled WGS sequence"/>
</dbReference>
<keyword evidence="11 19" id="KW-0067">ATP-binding</keyword>
<evidence type="ECO:0000256" key="6">
    <source>
        <dbReference type="ARBA" id="ARBA00022692"/>
    </source>
</evidence>
<dbReference type="EMBL" id="NKXS01001758">
    <property type="protein sequence ID" value="PIN17006.1"/>
    <property type="molecule type" value="Genomic_DNA"/>
</dbReference>
<evidence type="ECO:0000259" key="22">
    <source>
        <dbReference type="PROSITE" id="PS50011"/>
    </source>
</evidence>
<gene>
    <name evidence="24" type="ORF">CDL12_10334</name>
</gene>
<keyword evidence="13 21" id="KW-0472">Membrane</keyword>
<evidence type="ECO:0000313" key="24">
    <source>
        <dbReference type="EMBL" id="PIN17006.1"/>
    </source>
</evidence>
<dbReference type="SUPFAM" id="SSF56112">
    <property type="entry name" value="Protein kinase-like (PK-like)"/>
    <property type="match status" value="1"/>
</dbReference>
<evidence type="ECO:0000256" key="11">
    <source>
        <dbReference type="ARBA" id="ARBA00022840"/>
    </source>
</evidence>
<dbReference type="Pfam" id="PF07714">
    <property type="entry name" value="PK_Tyr_Ser-Thr"/>
    <property type="match status" value="1"/>
</dbReference>
<evidence type="ECO:0000256" key="2">
    <source>
        <dbReference type="ARBA" id="ARBA00012513"/>
    </source>
</evidence>
<dbReference type="PROSITE" id="PS00108">
    <property type="entry name" value="PROTEIN_KINASE_ST"/>
    <property type="match status" value="1"/>
</dbReference>
<accession>A0A2G9HHL8</accession>
<dbReference type="GO" id="GO:0005886">
    <property type="term" value="C:plasma membrane"/>
    <property type="evidence" value="ECO:0007669"/>
    <property type="project" value="UniProtKB-SubCell"/>
</dbReference>
<dbReference type="CDD" id="cd14066">
    <property type="entry name" value="STKc_IRAK"/>
    <property type="match status" value="1"/>
</dbReference>
<dbReference type="Gene3D" id="3.30.200.20">
    <property type="entry name" value="Phosphorylase Kinase, domain 1"/>
    <property type="match status" value="1"/>
</dbReference>
<keyword evidence="9 19" id="KW-0547">Nucleotide-binding</keyword>
<evidence type="ECO:0000256" key="8">
    <source>
        <dbReference type="ARBA" id="ARBA00022734"/>
    </source>
</evidence>
<dbReference type="InterPro" id="IPR008271">
    <property type="entry name" value="Ser/Thr_kinase_AS"/>
</dbReference>
<comment type="subcellular location">
    <subcellularLocation>
        <location evidence="1">Cell membrane</location>
        <topology evidence="1">Single-pass type I membrane protein</topology>
    </subcellularLocation>
</comment>
<dbReference type="InterPro" id="IPR001245">
    <property type="entry name" value="Ser-Thr/Tyr_kinase_cat_dom"/>
</dbReference>
<dbReference type="GO" id="GO:0005524">
    <property type="term" value="F:ATP binding"/>
    <property type="evidence" value="ECO:0007669"/>
    <property type="project" value="UniProtKB-UniRule"/>
</dbReference>
<evidence type="ECO:0000256" key="15">
    <source>
        <dbReference type="ARBA" id="ARBA00023170"/>
    </source>
</evidence>
<evidence type="ECO:0000256" key="20">
    <source>
        <dbReference type="SAM" id="MobiDB-lite"/>
    </source>
</evidence>